<keyword evidence="1" id="KW-0472">Membrane</keyword>
<dbReference type="Pfam" id="PF12279">
    <property type="entry name" value="DUF3619"/>
    <property type="match status" value="1"/>
</dbReference>
<organism evidence="2">
    <name type="scientific">Polaromonas hydrogenivorans</name>
    <dbReference type="NCBI Taxonomy" id="335476"/>
    <lineage>
        <taxon>Bacteria</taxon>
        <taxon>Pseudomonadati</taxon>
        <taxon>Pseudomonadota</taxon>
        <taxon>Betaproteobacteria</taxon>
        <taxon>Burkholderiales</taxon>
        <taxon>Comamonadaceae</taxon>
        <taxon>Polaromonas</taxon>
    </lineage>
</organism>
<evidence type="ECO:0000313" key="2">
    <source>
        <dbReference type="EMBL" id="XBP68618.1"/>
    </source>
</evidence>
<name>A0AAU7LNX8_9BURK</name>
<gene>
    <name evidence="2" type="ORF">ABLV49_11905</name>
</gene>
<keyword evidence="1" id="KW-1133">Transmembrane helix</keyword>
<feature type="transmembrane region" description="Helical" evidence="1">
    <location>
        <begin position="80"/>
        <end position="100"/>
    </location>
</feature>
<dbReference type="AlphaFoldDB" id="A0AAU7LNX8"/>
<evidence type="ECO:0000256" key="1">
    <source>
        <dbReference type="SAM" id="Phobius"/>
    </source>
</evidence>
<protein>
    <submittedName>
        <fullName evidence="2">DUF3619 family protein</fullName>
    </submittedName>
</protein>
<dbReference type="RefSeq" id="WP_349276626.1">
    <property type="nucleotide sequence ID" value="NZ_CBCSCU010000011.1"/>
</dbReference>
<reference evidence="2" key="1">
    <citation type="submission" date="2024-05" db="EMBL/GenBank/DDBJ databases">
        <authorList>
            <person name="Bunk B."/>
            <person name="Swiderski J."/>
            <person name="Sproer C."/>
            <person name="Thiel V."/>
        </authorList>
    </citation>
    <scope>NUCLEOTIDE SEQUENCE</scope>
    <source>
        <strain evidence="2">DSM 17735</strain>
    </source>
</reference>
<accession>A0AAU7LNX8</accession>
<keyword evidence="1" id="KW-0812">Transmembrane</keyword>
<dbReference type="InterPro" id="IPR022064">
    <property type="entry name" value="DUF3619"/>
</dbReference>
<sequence length="148" mass="15865">MKNSPQKRADILQDRFGLKTASYLSAGTADLPHDISERLRAARVQAVSQRKIAKTQTAAHAVNVGGSAALTWGADEGLSWWGRIGSVLPLIALVVGLLAINSFQNDNRTQELAEVDSALLIDELPPAAFADPGFVQFLKATRQTATVQ</sequence>
<proteinExistence type="predicted"/>
<dbReference type="EMBL" id="CP157675">
    <property type="protein sequence ID" value="XBP68618.1"/>
    <property type="molecule type" value="Genomic_DNA"/>
</dbReference>